<comment type="caution">
    <text evidence="1">The sequence shown here is derived from an EMBL/GenBank/DDBJ whole genome shotgun (WGS) entry which is preliminary data.</text>
</comment>
<gene>
    <name evidence="1" type="ORF">JGU71_28420</name>
</gene>
<dbReference type="RefSeq" id="WP_199708524.1">
    <property type="nucleotide sequence ID" value="NZ_JAEMNV010000014.1"/>
</dbReference>
<accession>A0A934NX13</accession>
<dbReference type="EMBL" id="JAEMNV010000014">
    <property type="protein sequence ID" value="MBJ8342822.1"/>
    <property type="molecule type" value="Genomic_DNA"/>
</dbReference>
<sequence length="328" mass="35211">MSVENDASRAVGEELRAALEYSTGDPKSDDYIRGSLRAGVVGDDPYLVDIFEQVVGPEQAEVDLHLTGPGVRNHSTNAHHFAQFVSGISEAVKETAKEMAGKGRYSEGLVIEGATPGSVRVVLRAPEPKVVQDQTIDERTAASSVDSDALRAIAAILTHASDKDPNSPFVAELAELPVKARRGLKRAVTQSRKAGWLIEGTVRQRQIGAGTVLLSAEGAMRLALQLESGTEKRTTEKAIGRIDGFRRSLGTLYFIPDGGQPFIAGVKDSSVATRVTELFVDPDEMVEAIFHVVESLLPGAGAVTRRSRVLVSIKRSDVGEQGDFEYSD</sequence>
<protein>
    <submittedName>
        <fullName evidence="1">Uncharacterized protein</fullName>
    </submittedName>
</protein>
<name>A0A934NX13_9NOCA</name>
<evidence type="ECO:0000313" key="1">
    <source>
        <dbReference type="EMBL" id="MBJ8342822.1"/>
    </source>
</evidence>
<reference evidence="1" key="1">
    <citation type="submission" date="2020-12" db="EMBL/GenBank/DDBJ databases">
        <title>Antrihabitans popcorni sp. nov. and Antrihabitans auranticaus sp. nov., isolated from a larva cave.</title>
        <authorList>
            <person name="Lee S.D."/>
            <person name="Kim I.S."/>
        </authorList>
    </citation>
    <scope>NUCLEOTIDE SEQUENCE</scope>
    <source>
        <strain evidence="1">YC3-6</strain>
    </source>
</reference>
<dbReference type="Proteomes" id="UP000655868">
    <property type="component" value="Unassembled WGS sequence"/>
</dbReference>
<evidence type="ECO:0000313" key="2">
    <source>
        <dbReference type="Proteomes" id="UP000655868"/>
    </source>
</evidence>
<organism evidence="1 2">
    <name type="scientific">Antrihabitans stalagmiti</name>
    <dbReference type="NCBI Taxonomy" id="2799499"/>
    <lineage>
        <taxon>Bacteria</taxon>
        <taxon>Bacillati</taxon>
        <taxon>Actinomycetota</taxon>
        <taxon>Actinomycetes</taxon>
        <taxon>Mycobacteriales</taxon>
        <taxon>Nocardiaceae</taxon>
        <taxon>Antrihabitans</taxon>
    </lineage>
</organism>
<keyword evidence="2" id="KW-1185">Reference proteome</keyword>
<proteinExistence type="predicted"/>
<dbReference type="AlphaFoldDB" id="A0A934NX13"/>